<dbReference type="Proteomes" id="UP000886339">
    <property type="component" value="Unassembled WGS sequence"/>
</dbReference>
<gene>
    <name evidence="1" type="ORF">ENJ12_09100</name>
</gene>
<evidence type="ECO:0000313" key="1">
    <source>
        <dbReference type="EMBL" id="HEC06996.1"/>
    </source>
</evidence>
<comment type="caution">
    <text evidence="1">The sequence shown here is derived from an EMBL/GenBank/DDBJ whole genome shotgun (WGS) entry which is preliminary data.</text>
</comment>
<accession>A0A831WFX9</accession>
<protein>
    <submittedName>
        <fullName evidence="1">Chemotaxis protein</fullName>
    </submittedName>
</protein>
<reference evidence="1" key="1">
    <citation type="journal article" date="2020" name="mSystems">
        <title>Genome- and Community-Level Interaction Insights into Carbon Utilization and Element Cycling Functions of Hydrothermarchaeota in Hydrothermal Sediment.</title>
        <authorList>
            <person name="Zhou Z."/>
            <person name="Liu Y."/>
            <person name="Xu W."/>
            <person name="Pan J."/>
            <person name="Luo Z.H."/>
            <person name="Li M."/>
        </authorList>
    </citation>
    <scope>NUCLEOTIDE SEQUENCE [LARGE SCALE GENOMIC DNA]</scope>
    <source>
        <strain evidence="1">HyVt-458</strain>
    </source>
</reference>
<name>A0A831WFX9_9GAMM</name>
<dbReference type="AlphaFoldDB" id="A0A831WFX9"/>
<proteinExistence type="predicted"/>
<organism evidence="1">
    <name type="scientific">Thiolapillus brandeum</name>
    <dbReference type="NCBI Taxonomy" id="1076588"/>
    <lineage>
        <taxon>Bacteria</taxon>
        <taxon>Pseudomonadati</taxon>
        <taxon>Pseudomonadota</taxon>
        <taxon>Gammaproteobacteria</taxon>
        <taxon>Chromatiales</taxon>
        <taxon>Sedimenticolaceae</taxon>
        <taxon>Thiolapillus</taxon>
    </lineage>
</organism>
<dbReference type="EMBL" id="DRLF01000316">
    <property type="protein sequence ID" value="HEC06996.1"/>
    <property type="molecule type" value="Genomic_DNA"/>
</dbReference>
<sequence length="64" mass="6986">MMWQYLVAMLLVPLLLVGWLVIQQIGRNFARSHPELGAYREEGGGCGKSCGCKGGSCQRKGESD</sequence>